<accession>A0A9P6ZS29</accession>
<keyword evidence="2" id="KW-1185">Reference proteome</keyword>
<dbReference type="EMBL" id="JABBWD010000033">
    <property type="protein sequence ID" value="KAG1775461.1"/>
    <property type="molecule type" value="Genomic_DNA"/>
</dbReference>
<dbReference type="OrthoDB" id="2682083at2759"/>
<protein>
    <submittedName>
        <fullName evidence="1">Uncharacterized protein</fullName>
    </submittedName>
</protein>
<sequence length="233" mass="26499">MCIYCCGREATIDEPATCFRFSDLPLEIVLIIIQYTAQPTLFQREKYTDKNPYSNALSLCLVSRFVRRIVLPEFLHTITLRRSHSLKAFANALRMQKAYAEKESDLFFDYTSVVQRIKDHDATEQPLQDAKFKPIMSVLVPVLLAAPALAVDSCHLKVVVQCMEEVWTSRADPDVNHKCSPFPWKTQSLTIVGHYTEMKIFKQIRKGATFLGSIPRLTYLVDMEAIFAISAGA</sequence>
<organism evidence="1 2">
    <name type="scientific">Suillus placidus</name>
    <dbReference type="NCBI Taxonomy" id="48579"/>
    <lineage>
        <taxon>Eukaryota</taxon>
        <taxon>Fungi</taxon>
        <taxon>Dikarya</taxon>
        <taxon>Basidiomycota</taxon>
        <taxon>Agaricomycotina</taxon>
        <taxon>Agaricomycetes</taxon>
        <taxon>Agaricomycetidae</taxon>
        <taxon>Boletales</taxon>
        <taxon>Suillineae</taxon>
        <taxon>Suillaceae</taxon>
        <taxon>Suillus</taxon>
    </lineage>
</organism>
<dbReference type="AlphaFoldDB" id="A0A9P6ZS29"/>
<reference evidence="1" key="1">
    <citation type="journal article" date="2020" name="New Phytol.">
        <title>Comparative genomics reveals dynamic genome evolution in host specialist ectomycorrhizal fungi.</title>
        <authorList>
            <person name="Lofgren L.A."/>
            <person name="Nguyen N.H."/>
            <person name="Vilgalys R."/>
            <person name="Ruytinx J."/>
            <person name="Liao H.L."/>
            <person name="Branco S."/>
            <person name="Kuo A."/>
            <person name="LaButti K."/>
            <person name="Lipzen A."/>
            <person name="Andreopoulos W."/>
            <person name="Pangilinan J."/>
            <person name="Riley R."/>
            <person name="Hundley H."/>
            <person name="Na H."/>
            <person name="Barry K."/>
            <person name="Grigoriev I.V."/>
            <person name="Stajich J.E."/>
            <person name="Kennedy P.G."/>
        </authorList>
    </citation>
    <scope>NUCLEOTIDE SEQUENCE</scope>
    <source>
        <strain evidence="1">DOB743</strain>
    </source>
</reference>
<comment type="caution">
    <text evidence="1">The sequence shown here is derived from an EMBL/GenBank/DDBJ whole genome shotgun (WGS) entry which is preliminary data.</text>
</comment>
<dbReference type="Proteomes" id="UP000714275">
    <property type="component" value="Unassembled WGS sequence"/>
</dbReference>
<evidence type="ECO:0000313" key="1">
    <source>
        <dbReference type="EMBL" id="KAG1775461.1"/>
    </source>
</evidence>
<name>A0A9P6ZS29_9AGAM</name>
<evidence type="ECO:0000313" key="2">
    <source>
        <dbReference type="Proteomes" id="UP000714275"/>
    </source>
</evidence>
<gene>
    <name evidence="1" type="ORF">EV702DRAFT_431476</name>
</gene>
<proteinExistence type="predicted"/>